<dbReference type="KEGG" id="ccz:CCALI_00760"/>
<sequence length="831" mass="91113">MHKAFSSKSLYFLWLLPMLGCPLVAKAEGLAITQAFTLSAVGHYGRSIVHTDALEAEIVAGKPIKPTVGEAVTLPDGSVKVWQQASVDKKGILSQKELRGGYADLVVECQKHQIAILSAMGDAMVYVNGIPFPGDPYEIGIVHLPIELQPGRNDLLFLCTSDTLKVQLTSPRSPVMLDPSDTTLPDLIVGRKATIWGALVLLNATEREQKGLWLAVSVGHGKVVETMVPTLSPLSVRKVGFRIVASAFAQDGKVPLSVTLLAKDGRTVLDKTSLSLRIRQPYQTYKVTFRSGIDGSVQYYAVNPANPLPGQKALPALVLTLHGAGVEAIGQADAYESKSWATLVAPTNRRPFGFDWEDWGRMDALEVLAHAERTLPYDPERVYLTGHSMGGHGTWQIGAWFPDKFAAIGPCSGWCSFFSYVHLPRYPDDPRIGTMLNRANNVSDTLLLGHNYAQEGVYILHGADDTTVPVTEARNMAKYLSTFHKDYRYHEQPGVGHWWDISPEPGADCEDWAPLFDFFAHHALPPVDGVRRISFTTLNPGISSWDEWLAIEQQQHALEPSSVQMQVNPGLRQFVGTTDNVACLCLALDKVLPPSKAVTVELDDQKLESIPWPLGGKLFLYRSTTRWYVGKAPALTDKNPLRYGPFKEAFSHNMVFVYGTHGTPEENALLYAKARFDAETFWYRGNGSVDVVPDTEFQTSAEPNRSVILYGNAQTNRAWQALLGDSPLQVTEGEVRMGEHVWKGDDLACLFVRPRPGSAVASVAVFAATGSVGLRLLQRLPVFLSGVAWPDATVLSAQMLTEGLRGVLAAGYFGNDWGLADGDIFILFPHP</sequence>
<dbReference type="RefSeq" id="WP_016482145.1">
    <property type="nucleotide sequence ID" value="NC_021487.1"/>
</dbReference>
<dbReference type="PANTHER" id="PTHR43037:SF4">
    <property type="entry name" value="PEPTIDASE S9 PROLYL OLIGOPEPTIDASE CATALYTIC DOMAIN-CONTAINING PROTEIN"/>
    <property type="match status" value="1"/>
</dbReference>
<proteinExistence type="predicted"/>
<dbReference type="GO" id="GO:0008236">
    <property type="term" value="F:serine-type peptidase activity"/>
    <property type="evidence" value="ECO:0007669"/>
    <property type="project" value="InterPro"/>
</dbReference>
<reference evidence="5" key="1">
    <citation type="submission" date="2013-03" db="EMBL/GenBank/DDBJ databases">
        <title>Genome sequence of Chthonomonas calidirosea, the first sequenced genome from the Armatimonadetes phylum (formally candidate division OP10).</title>
        <authorList>
            <person name="Lee K.C.Y."/>
            <person name="Morgan X.C."/>
            <person name="Dunfield P.F."/>
            <person name="Tamas I."/>
            <person name="Houghton K.M."/>
            <person name="Vyssotski M."/>
            <person name="Ryan J.L.J."/>
            <person name="Lagutin K."/>
            <person name="McDonald I.R."/>
            <person name="Stott M.B."/>
        </authorList>
    </citation>
    <scope>NUCLEOTIDE SEQUENCE [LARGE SCALE GENOMIC DNA]</scope>
    <source>
        <strain evidence="5">DSM 23976 / ICMP 18418 / T49</strain>
    </source>
</reference>
<organism evidence="4 5">
    <name type="scientific">Chthonomonas calidirosea (strain DSM 23976 / ICMP 18418 / T49)</name>
    <dbReference type="NCBI Taxonomy" id="1303518"/>
    <lineage>
        <taxon>Bacteria</taxon>
        <taxon>Bacillati</taxon>
        <taxon>Armatimonadota</taxon>
        <taxon>Chthonomonadia</taxon>
        <taxon>Chthonomonadales</taxon>
        <taxon>Chthonomonadaceae</taxon>
        <taxon>Chthonomonas</taxon>
    </lineage>
</organism>
<feature type="chain" id="PRO_5004496469" evidence="2">
    <location>
        <begin position="28"/>
        <end position="831"/>
    </location>
</feature>
<keyword evidence="1 2" id="KW-0732">Signal</keyword>
<feature type="signal peptide" evidence="2">
    <location>
        <begin position="1"/>
        <end position="27"/>
    </location>
</feature>
<gene>
    <name evidence="4" type="ORF">CCALI_00760</name>
</gene>
<accession>S0ETP6</accession>
<dbReference type="eggNOG" id="COG1506">
    <property type="taxonomic scope" value="Bacteria"/>
</dbReference>
<keyword evidence="5" id="KW-1185">Reference proteome</keyword>
<dbReference type="InterPro" id="IPR001375">
    <property type="entry name" value="Peptidase_S9_cat"/>
</dbReference>
<evidence type="ECO:0000313" key="5">
    <source>
        <dbReference type="Proteomes" id="UP000014227"/>
    </source>
</evidence>
<evidence type="ECO:0000256" key="1">
    <source>
        <dbReference type="ARBA" id="ARBA00022729"/>
    </source>
</evidence>
<dbReference type="PANTHER" id="PTHR43037">
    <property type="entry name" value="UNNAMED PRODUCT-RELATED"/>
    <property type="match status" value="1"/>
</dbReference>
<dbReference type="Pfam" id="PF00326">
    <property type="entry name" value="Peptidase_S9"/>
    <property type="match status" value="1"/>
</dbReference>
<dbReference type="Gene3D" id="3.40.50.1820">
    <property type="entry name" value="alpha/beta hydrolase"/>
    <property type="match status" value="1"/>
</dbReference>
<evidence type="ECO:0000259" key="3">
    <source>
        <dbReference type="Pfam" id="PF00326"/>
    </source>
</evidence>
<dbReference type="EMBL" id="HF951689">
    <property type="protein sequence ID" value="CCW34585.1"/>
    <property type="molecule type" value="Genomic_DNA"/>
</dbReference>
<keyword evidence="4" id="KW-0378">Hydrolase</keyword>
<name>S0ETP6_CHTCT</name>
<dbReference type="PATRIC" id="fig|1303518.3.peg.768"/>
<feature type="domain" description="Peptidase S9 prolyl oligopeptidase catalytic" evidence="3">
    <location>
        <begin position="355"/>
        <end position="522"/>
    </location>
</feature>
<dbReference type="SUPFAM" id="SSF53474">
    <property type="entry name" value="alpha/beta-Hydrolases"/>
    <property type="match status" value="1"/>
</dbReference>
<dbReference type="STRING" id="454171.CP488_00391"/>
<evidence type="ECO:0000256" key="2">
    <source>
        <dbReference type="SAM" id="SignalP"/>
    </source>
</evidence>
<evidence type="ECO:0000313" key="4">
    <source>
        <dbReference type="EMBL" id="CCW34585.1"/>
    </source>
</evidence>
<dbReference type="GO" id="GO:0006508">
    <property type="term" value="P:proteolysis"/>
    <property type="evidence" value="ECO:0007669"/>
    <property type="project" value="InterPro"/>
</dbReference>
<dbReference type="InterPro" id="IPR050955">
    <property type="entry name" value="Plant_Biomass_Hydrol_Est"/>
</dbReference>
<dbReference type="InParanoid" id="S0ETP6"/>
<dbReference type="AlphaFoldDB" id="S0ETP6"/>
<protein>
    <submittedName>
        <fullName evidence="4">Alpha/beta hydrolase family</fullName>
    </submittedName>
</protein>
<dbReference type="Proteomes" id="UP000014227">
    <property type="component" value="Chromosome I"/>
</dbReference>
<dbReference type="HOGENOM" id="CLU_018337_0_0_0"/>
<dbReference type="InterPro" id="IPR029058">
    <property type="entry name" value="AB_hydrolase_fold"/>
</dbReference>